<accession>R4Z062</accession>
<dbReference type="GO" id="GO:0020037">
    <property type="term" value="F:heme binding"/>
    <property type="evidence" value="ECO:0007669"/>
    <property type="project" value="InterPro"/>
</dbReference>
<proteinExistence type="inferred from homology"/>
<evidence type="ECO:0000256" key="3">
    <source>
        <dbReference type="SAM" id="MobiDB-lite"/>
    </source>
</evidence>
<dbReference type="HOGENOM" id="CLU_444600_0_0_11"/>
<dbReference type="EMBL" id="CANL01000029">
    <property type="protein sequence ID" value="CCM64279.1"/>
    <property type="molecule type" value="Genomic_DNA"/>
</dbReference>
<feature type="transmembrane region" description="Helical" evidence="4">
    <location>
        <begin position="246"/>
        <end position="264"/>
    </location>
</feature>
<comment type="similarity">
    <text evidence="1">Belongs to the CcmF/CycK/Ccl1/NrfE/CcsA family.</text>
</comment>
<keyword evidence="2" id="KW-0201">Cytochrome c-type biogenesis</keyword>
<feature type="transmembrane region" description="Helical" evidence="4">
    <location>
        <begin position="301"/>
        <end position="320"/>
    </location>
</feature>
<feature type="transmembrane region" description="Helical" evidence="4">
    <location>
        <begin position="75"/>
        <end position="97"/>
    </location>
</feature>
<keyword evidence="4" id="KW-1133">Transmembrane helix</keyword>
<keyword evidence="4" id="KW-0812">Transmembrane</keyword>
<sequence>MNVVALGLLGMAAVAGAVSAWRTDLRAARLVMVTVWWLATAYLITRFVALDLGLAEVAAYSRAELPSWLRGAGAWAGPSGSLLLWMTLMVTAVVLASPRGGPATRDRPAAQERQSRPGPDWVGRDLAARLAGLVSVVGAIVLAVFANPFRLATAVPVNGRGLSPVLEHPAMLIHPPLLYLAQASVIFAALWATLGANNGRRQWPGRAPVAGAAALLVLATLIGAWWAHDELGWGGWWAWDPVENTALAPLAALIASLHASSVVARRRWVQAAAGLVLLGVAAARSGLASSVHAFASNAGPAVFIGLAGVAVLGLTLRAVLSDTETGVANRARGHGSTPGFEHEVAPGDLARRQVGMIVGAAAMWVVMVVVTGELAAMSLGAGWLGAGPSGANAGRVALDGGLVGRLMIPAGMTLLVGLMAYGWRAPRRVGMVLAHVGVVVFAVGVIASLGDWREFAVVPVDGQTELRGERVRVGSPRVSDDRLDLQRVEVTVTLGGSTYRSRIDRYPDLDRTRARPSRTLDWRGETELVAAYIDDDRVGLEVRRHPGLGQVWAGGLLAATGLAVTAATALRRRRTEGDGPNDGEQPGISALTRRARTPLVSGRRGSTAQPSSEL</sequence>
<organism evidence="6 7">
    <name type="scientific">Candidatus Neomicrothrix parvicella RN1</name>
    <dbReference type="NCBI Taxonomy" id="1229780"/>
    <lineage>
        <taxon>Bacteria</taxon>
        <taxon>Bacillati</taxon>
        <taxon>Actinomycetota</taxon>
        <taxon>Acidimicrobiia</taxon>
        <taxon>Acidimicrobiales</taxon>
        <taxon>Microthrixaceae</taxon>
        <taxon>Candidatus Neomicrothrix</taxon>
    </lineage>
</organism>
<protein>
    <recommendedName>
        <fullName evidence="5">Cytochrome c assembly protein domain-containing protein</fullName>
    </recommendedName>
</protein>
<feature type="transmembrane region" description="Helical" evidence="4">
    <location>
        <begin position="177"/>
        <end position="195"/>
    </location>
</feature>
<feature type="transmembrane region" description="Helical" evidence="4">
    <location>
        <begin position="430"/>
        <end position="450"/>
    </location>
</feature>
<dbReference type="PRINTS" id="PR01410">
    <property type="entry name" value="CCBIOGENESIS"/>
</dbReference>
<reference evidence="6 7" key="1">
    <citation type="journal article" date="2013" name="ISME J.">
        <title>Metabolic model for the filamentous 'Candidatus Microthrix parvicella' based on genomic and metagenomic analyses.</title>
        <authorList>
            <person name="Jon McIlroy S."/>
            <person name="Kristiansen R."/>
            <person name="Albertsen M."/>
            <person name="Michael Karst S."/>
            <person name="Rossetti S."/>
            <person name="Lund Nielsen J."/>
            <person name="Tandoi V."/>
            <person name="James Seviour R."/>
            <person name="Nielsen P.H."/>
        </authorList>
    </citation>
    <scope>NUCLEOTIDE SEQUENCE [LARGE SCALE GENOMIC DNA]</scope>
    <source>
        <strain evidence="6 7">RN1</strain>
    </source>
</reference>
<feature type="compositionally biased region" description="Polar residues" evidence="3">
    <location>
        <begin position="604"/>
        <end position="614"/>
    </location>
</feature>
<keyword evidence="7" id="KW-1185">Reference proteome</keyword>
<feature type="transmembrane region" description="Helical" evidence="4">
    <location>
        <begin position="271"/>
        <end position="295"/>
    </location>
</feature>
<dbReference type="eggNOG" id="COG1138">
    <property type="taxonomic scope" value="Bacteria"/>
</dbReference>
<evidence type="ECO:0000256" key="4">
    <source>
        <dbReference type="SAM" id="Phobius"/>
    </source>
</evidence>
<feature type="compositionally biased region" description="Basic and acidic residues" evidence="3">
    <location>
        <begin position="104"/>
        <end position="115"/>
    </location>
</feature>
<dbReference type="PANTHER" id="PTHR43653">
    <property type="entry name" value="CYTOCHROME C ASSEMBLY PROTEIN-RELATED"/>
    <property type="match status" value="1"/>
</dbReference>
<dbReference type="AlphaFoldDB" id="R4Z062"/>
<name>R4Z062_9ACTN</name>
<gene>
    <name evidence="6" type="ORF">BN381_350139</name>
</gene>
<evidence type="ECO:0000313" key="6">
    <source>
        <dbReference type="EMBL" id="CCM64279.1"/>
    </source>
</evidence>
<dbReference type="OrthoDB" id="9814290at2"/>
<evidence type="ECO:0000313" key="7">
    <source>
        <dbReference type="Proteomes" id="UP000018291"/>
    </source>
</evidence>
<evidence type="ECO:0000256" key="2">
    <source>
        <dbReference type="ARBA" id="ARBA00022748"/>
    </source>
</evidence>
<dbReference type="PANTHER" id="PTHR43653:SF1">
    <property type="entry name" value="CYTOCHROME C-TYPE BIOGENESIS PROTEIN CCMF"/>
    <property type="match status" value="1"/>
</dbReference>
<dbReference type="RefSeq" id="WP_012228080.1">
    <property type="nucleotide sequence ID" value="NZ_HG422565.1"/>
</dbReference>
<feature type="transmembrane region" description="Helical" evidence="4">
    <location>
        <begin position="126"/>
        <end position="146"/>
    </location>
</feature>
<dbReference type="InterPro" id="IPR002541">
    <property type="entry name" value="Cyt_c_assembly"/>
</dbReference>
<dbReference type="InterPro" id="IPR003567">
    <property type="entry name" value="Cyt_c_biogenesis"/>
</dbReference>
<feature type="region of interest" description="Disordered" evidence="3">
    <location>
        <begin position="571"/>
        <end position="614"/>
    </location>
</feature>
<dbReference type="Pfam" id="PF01578">
    <property type="entry name" value="Cytochrom_C_asm"/>
    <property type="match status" value="1"/>
</dbReference>
<dbReference type="GO" id="GO:0015232">
    <property type="term" value="F:heme transmembrane transporter activity"/>
    <property type="evidence" value="ECO:0007669"/>
    <property type="project" value="InterPro"/>
</dbReference>
<feature type="transmembrane region" description="Helical" evidence="4">
    <location>
        <begin position="551"/>
        <end position="570"/>
    </location>
</feature>
<keyword evidence="4" id="KW-0472">Membrane</keyword>
<feature type="transmembrane region" description="Helical" evidence="4">
    <location>
        <begin position="406"/>
        <end position="423"/>
    </location>
</feature>
<evidence type="ECO:0000259" key="5">
    <source>
        <dbReference type="Pfam" id="PF01578"/>
    </source>
</evidence>
<dbReference type="STRING" id="1229780.BN381_350139"/>
<dbReference type="GO" id="GO:0016020">
    <property type="term" value="C:membrane"/>
    <property type="evidence" value="ECO:0007669"/>
    <property type="project" value="InterPro"/>
</dbReference>
<feature type="region of interest" description="Disordered" evidence="3">
    <location>
        <begin position="101"/>
        <end position="120"/>
    </location>
</feature>
<comment type="caution">
    <text evidence="6">The sequence shown here is derived from an EMBL/GenBank/DDBJ whole genome shotgun (WGS) entry which is preliminary data.</text>
</comment>
<evidence type="ECO:0000256" key="1">
    <source>
        <dbReference type="ARBA" id="ARBA00009186"/>
    </source>
</evidence>
<feature type="transmembrane region" description="Helical" evidence="4">
    <location>
        <begin position="361"/>
        <end position="386"/>
    </location>
</feature>
<dbReference type="GO" id="GO:0017004">
    <property type="term" value="P:cytochrome complex assembly"/>
    <property type="evidence" value="ECO:0007669"/>
    <property type="project" value="UniProtKB-KW"/>
</dbReference>
<feature type="domain" description="Cytochrome c assembly protein" evidence="5">
    <location>
        <begin position="133"/>
        <end position="276"/>
    </location>
</feature>
<feature type="transmembrane region" description="Helical" evidence="4">
    <location>
        <begin position="207"/>
        <end position="226"/>
    </location>
</feature>
<dbReference type="Proteomes" id="UP000018291">
    <property type="component" value="Unassembled WGS sequence"/>
</dbReference>